<dbReference type="InterPro" id="IPR002347">
    <property type="entry name" value="SDR_fam"/>
</dbReference>
<dbReference type="AlphaFoldDB" id="C1MMP8"/>
<protein>
    <submittedName>
        <fullName evidence="2">Predicted protein</fullName>
    </submittedName>
</protein>
<dbReference type="GeneID" id="9682882"/>
<accession>C1MMP8</accession>
<sequence length="283" mass="29706">RSAYDGKVVWITGASQGLGEELALHLASLGAKLILSSRRLGALQAVCDACVDAGAKDARALVLDARADPSELRSRADKALAMSHLAKPRGGIDYVFHVAGGSQHAAAEDTDAEVDRDMFELNVLSAIAITKAALPSMLARKRGTICVVGSMAAKAPAPGQATYAATKAACAAFHHSLRGEVADRGVRVCVAHPGPIATGLGGQTRVARMKKENAKRLDAGYVARKIAAGAALGLDEVVLARQPIMLLRNFLQFIPTVAHRVLCKVGPKRARAAREGTSMYELK</sequence>
<dbReference type="SUPFAM" id="SSF51735">
    <property type="entry name" value="NAD(P)-binding Rossmann-fold domains"/>
    <property type="match status" value="1"/>
</dbReference>
<dbReference type="STRING" id="564608.C1MMP8"/>
<dbReference type="PANTHER" id="PTHR45274:SF2">
    <property type="entry name" value="NAD(P)-BINDING ROSSMANN-FOLD SUPERFAMILY PROTEIN"/>
    <property type="match status" value="1"/>
</dbReference>
<dbReference type="OrthoDB" id="1933717at2759"/>
<reference evidence="2 3" key="1">
    <citation type="journal article" date="2009" name="Science">
        <title>Green evolution and dynamic adaptations revealed by genomes of the marine picoeukaryotes Micromonas.</title>
        <authorList>
            <person name="Worden A.Z."/>
            <person name="Lee J.H."/>
            <person name="Mock T."/>
            <person name="Rouze P."/>
            <person name="Simmons M.P."/>
            <person name="Aerts A.L."/>
            <person name="Allen A.E."/>
            <person name="Cuvelier M.L."/>
            <person name="Derelle E."/>
            <person name="Everett M.V."/>
            <person name="Foulon E."/>
            <person name="Grimwood J."/>
            <person name="Gundlach H."/>
            <person name="Henrissat B."/>
            <person name="Napoli C."/>
            <person name="McDonald S.M."/>
            <person name="Parker M.S."/>
            <person name="Rombauts S."/>
            <person name="Salamov A."/>
            <person name="Von Dassow P."/>
            <person name="Badger J.H."/>
            <person name="Coutinho P.M."/>
            <person name="Demir E."/>
            <person name="Dubchak I."/>
            <person name="Gentemann C."/>
            <person name="Eikrem W."/>
            <person name="Gready J.E."/>
            <person name="John U."/>
            <person name="Lanier W."/>
            <person name="Lindquist E.A."/>
            <person name="Lucas S."/>
            <person name="Mayer K.F."/>
            <person name="Moreau H."/>
            <person name="Not F."/>
            <person name="Otillar R."/>
            <person name="Panaud O."/>
            <person name="Pangilinan J."/>
            <person name="Paulsen I."/>
            <person name="Piegu B."/>
            <person name="Poliakov A."/>
            <person name="Robbens S."/>
            <person name="Schmutz J."/>
            <person name="Toulza E."/>
            <person name="Wyss T."/>
            <person name="Zelensky A."/>
            <person name="Zhou K."/>
            <person name="Armbrust E.V."/>
            <person name="Bhattacharya D."/>
            <person name="Goodenough U.W."/>
            <person name="Van de Peer Y."/>
            <person name="Grigoriev I.V."/>
        </authorList>
    </citation>
    <scope>NUCLEOTIDE SEQUENCE [LARGE SCALE GENOMIC DNA]</scope>
    <source>
        <strain evidence="2 3">CCMP1545</strain>
    </source>
</reference>
<dbReference type="eggNOG" id="KOG1205">
    <property type="taxonomic scope" value="Eukaryota"/>
</dbReference>
<feature type="non-terminal residue" evidence="2">
    <location>
        <position position="1"/>
    </location>
</feature>
<dbReference type="OMA" id="TWAWWLT"/>
<dbReference type="InterPro" id="IPR057326">
    <property type="entry name" value="KR_dom"/>
</dbReference>
<dbReference type="KEGG" id="mpp:MICPUCDRAFT_15061"/>
<dbReference type="InterPro" id="IPR036291">
    <property type="entry name" value="NAD(P)-bd_dom_sf"/>
</dbReference>
<dbReference type="PRINTS" id="PR00081">
    <property type="entry name" value="GDHRDH"/>
</dbReference>
<dbReference type="Gene3D" id="3.40.50.720">
    <property type="entry name" value="NAD(P)-binding Rossmann-like Domain"/>
    <property type="match status" value="1"/>
</dbReference>
<gene>
    <name evidence="2" type="ORF">MICPUCDRAFT_15061</name>
</gene>
<dbReference type="SMART" id="SM00822">
    <property type="entry name" value="PKS_KR"/>
    <property type="match status" value="1"/>
</dbReference>
<feature type="domain" description="Ketoreductase" evidence="1">
    <location>
        <begin position="7"/>
        <end position="199"/>
    </location>
</feature>
<proteinExistence type="predicted"/>
<dbReference type="EMBL" id="GG663737">
    <property type="protein sequence ID" value="EEH58611.1"/>
    <property type="molecule type" value="Genomic_DNA"/>
</dbReference>
<evidence type="ECO:0000313" key="3">
    <source>
        <dbReference type="Proteomes" id="UP000001876"/>
    </source>
</evidence>
<evidence type="ECO:0000259" key="1">
    <source>
        <dbReference type="SMART" id="SM00822"/>
    </source>
</evidence>
<dbReference type="Proteomes" id="UP000001876">
    <property type="component" value="Unassembled WGS sequence"/>
</dbReference>
<dbReference type="Pfam" id="PF00106">
    <property type="entry name" value="adh_short"/>
    <property type="match status" value="1"/>
</dbReference>
<name>C1MMP8_MICPC</name>
<evidence type="ECO:0000313" key="2">
    <source>
        <dbReference type="EMBL" id="EEH58611.1"/>
    </source>
</evidence>
<dbReference type="RefSeq" id="XP_003056966.1">
    <property type="nucleotide sequence ID" value="XM_003056920.1"/>
</dbReference>
<dbReference type="PANTHER" id="PTHR45274">
    <property type="entry name" value="NAD(P)-BINDING ROSSMANN-FOLD SUPERFAMILY PROTEIN"/>
    <property type="match status" value="1"/>
</dbReference>
<organism evidence="3">
    <name type="scientific">Micromonas pusilla (strain CCMP1545)</name>
    <name type="common">Picoplanktonic green alga</name>
    <dbReference type="NCBI Taxonomy" id="564608"/>
    <lineage>
        <taxon>Eukaryota</taxon>
        <taxon>Viridiplantae</taxon>
        <taxon>Chlorophyta</taxon>
        <taxon>Mamiellophyceae</taxon>
        <taxon>Mamiellales</taxon>
        <taxon>Mamiellaceae</taxon>
        <taxon>Micromonas</taxon>
    </lineage>
</organism>
<keyword evidence="3" id="KW-1185">Reference proteome</keyword>